<evidence type="ECO:0000313" key="4">
    <source>
        <dbReference type="Proteomes" id="UP000701853"/>
    </source>
</evidence>
<proteinExistence type="predicted"/>
<evidence type="ECO:0008006" key="5">
    <source>
        <dbReference type="Google" id="ProtNLM"/>
    </source>
</evidence>
<dbReference type="EMBL" id="JAHUZN010000009">
    <property type="protein sequence ID" value="KAG8484316.1"/>
    <property type="molecule type" value="Genomic_DNA"/>
</dbReference>
<dbReference type="Pfam" id="PF13456">
    <property type="entry name" value="RVT_3"/>
    <property type="match status" value="1"/>
</dbReference>
<dbReference type="InterPro" id="IPR044730">
    <property type="entry name" value="RNase_H-like_dom_plant"/>
</dbReference>
<dbReference type="InterPro" id="IPR053151">
    <property type="entry name" value="RNase_H-like"/>
</dbReference>
<dbReference type="InterPro" id="IPR036397">
    <property type="entry name" value="RNaseH_sf"/>
</dbReference>
<evidence type="ECO:0000259" key="2">
    <source>
        <dbReference type="Pfam" id="PF13966"/>
    </source>
</evidence>
<evidence type="ECO:0000313" key="3">
    <source>
        <dbReference type="EMBL" id="KAG8484316.1"/>
    </source>
</evidence>
<comment type="caution">
    <text evidence="3">The sequence shown here is derived from an EMBL/GenBank/DDBJ whole genome shotgun (WGS) entry which is preliminary data.</text>
</comment>
<feature type="domain" description="Reverse transcriptase zinc-binding" evidence="2">
    <location>
        <begin position="10"/>
        <end position="75"/>
    </location>
</feature>
<dbReference type="PANTHER" id="PTHR47723">
    <property type="entry name" value="OS05G0353850 PROTEIN"/>
    <property type="match status" value="1"/>
</dbReference>
<dbReference type="Proteomes" id="UP000701853">
    <property type="component" value="Chromosome 9"/>
</dbReference>
<dbReference type="InterPro" id="IPR012337">
    <property type="entry name" value="RNaseH-like_sf"/>
</dbReference>
<evidence type="ECO:0000259" key="1">
    <source>
        <dbReference type="Pfam" id="PF13456"/>
    </source>
</evidence>
<dbReference type="GO" id="GO:0004523">
    <property type="term" value="F:RNA-DNA hybrid ribonuclease activity"/>
    <property type="evidence" value="ECO:0007669"/>
    <property type="project" value="InterPro"/>
</dbReference>
<feature type="domain" description="RNase H type-1" evidence="1">
    <location>
        <begin position="158"/>
        <end position="252"/>
    </location>
</feature>
<reference evidence="3 4" key="1">
    <citation type="journal article" date="2021" name="bioRxiv">
        <title>The Gossypium anomalum genome as a resource for cotton improvement and evolutionary analysis of hybrid incompatibility.</title>
        <authorList>
            <person name="Grover C.E."/>
            <person name="Yuan D."/>
            <person name="Arick M.A."/>
            <person name="Miller E.R."/>
            <person name="Hu G."/>
            <person name="Peterson D.G."/>
            <person name="Wendel J.F."/>
            <person name="Udall J.A."/>
        </authorList>
    </citation>
    <scope>NUCLEOTIDE SEQUENCE [LARGE SCALE GENOMIC DNA]</scope>
    <source>
        <strain evidence="3">JFW-Udall</strain>
        <tissue evidence="3">Leaf</tissue>
    </source>
</reference>
<sequence length="300" mass="34242">MLKEGDWNLKDDKWKSVWKLLGPQRVRFFIWTTLQRRLLSNMEQVRRGLAIGPSCPICGFHSEDILHILRDCAVVRDDNSMAHEGGSSWACLFGLLIWRIWKNHNLFIFQGRSWSSREMVKVSLSWANKLFSALRADFKGSFKPPVKKESFEAPIFLNTNGAVQLVSKNAAVGGVVRDANGDWIFGYNRHLGKCFIFNAELWGILGGLRLIQRRGHDKVFIQSDSMEVVKAILDSTSTEANSALIRRIQSILFQENLSRDADCLAKQALIETDNLQVFDAPHSMTRSFMDLDKNMNAFLF</sequence>
<dbReference type="AlphaFoldDB" id="A0A8J5Y7B6"/>
<gene>
    <name evidence="3" type="ORF">CXB51_023638</name>
</gene>
<protein>
    <recommendedName>
        <fullName evidence="5">RNase H type-1 domain-containing protein</fullName>
    </recommendedName>
</protein>
<dbReference type="PANTHER" id="PTHR47723:SF19">
    <property type="entry name" value="POLYNUCLEOTIDYL TRANSFERASE, RIBONUCLEASE H-LIKE SUPERFAMILY PROTEIN"/>
    <property type="match status" value="1"/>
</dbReference>
<dbReference type="SUPFAM" id="SSF53098">
    <property type="entry name" value="Ribonuclease H-like"/>
    <property type="match status" value="1"/>
</dbReference>
<dbReference type="InterPro" id="IPR026960">
    <property type="entry name" value="RVT-Znf"/>
</dbReference>
<dbReference type="CDD" id="cd06222">
    <property type="entry name" value="RNase_H_like"/>
    <property type="match status" value="1"/>
</dbReference>
<dbReference type="Pfam" id="PF13966">
    <property type="entry name" value="zf-RVT"/>
    <property type="match status" value="1"/>
</dbReference>
<dbReference type="OrthoDB" id="1000395at2759"/>
<dbReference type="GO" id="GO:0003676">
    <property type="term" value="F:nucleic acid binding"/>
    <property type="evidence" value="ECO:0007669"/>
    <property type="project" value="InterPro"/>
</dbReference>
<name>A0A8J5Y7B6_9ROSI</name>
<dbReference type="Gene3D" id="3.30.420.10">
    <property type="entry name" value="Ribonuclease H-like superfamily/Ribonuclease H"/>
    <property type="match status" value="1"/>
</dbReference>
<dbReference type="InterPro" id="IPR002156">
    <property type="entry name" value="RNaseH_domain"/>
</dbReference>
<keyword evidence="4" id="KW-1185">Reference proteome</keyword>
<accession>A0A8J5Y7B6</accession>
<organism evidence="3 4">
    <name type="scientific">Gossypium anomalum</name>
    <dbReference type="NCBI Taxonomy" id="47600"/>
    <lineage>
        <taxon>Eukaryota</taxon>
        <taxon>Viridiplantae</taxon>
        <taxon>Streptophyta</taxon>
        <taxon>Embryophyta</taxon>
        <taxon>Tracheophyta</taxon>
        <taxon>Spermatophyta</taxon>
        <taxon>Magnoliopsida</taxon>
        <taxon>eudicotyledons</taxon>
        <taxon>Gunneridae</taxon>
        <taxon>Pentapetalae</taxon>
        <taxon>rosids</taxon>
        <taxon>malvids</taxon>
        <taxon>Malvales</taxon>
        <taxon>Malvaceae</taxon>
        <taxon>Malvoideae</taxon>
        <taxon>Gossypium</taxon>
    </lineage>
</organism>